<dbReference type="InterPro" id="IPR035386">
    <property type="entry name" value="Arm-DNA-bind_5"/>
</dbReference>
<dbReference type="EMBL" id="SMJU01000004">
    <property type="protein sequence ID" value="TDB66780.1"/>
    <property type="molecule type" value="Genomic_DNA"/>
</dbReference>
<gene>
    <name evidence="3" type="ORF">EZE20_06555</name>
</gene>
<accession>A0A4R4KFP2</accession>
<dbReference type="AlphaFoldDB" id="A0A4R4KFP2"/>
<protein>
    <recommendedName>
        <fullName evidence="2">Arm DNA-binding domain-containing protein</fullName>
    </recommendedName>
</protein>
<sequence length="413" mass="48595">MQPRRMEILFWRHSTATQKRKGTCTLYLRVTIFGRRAELGSTSIRTFTDYWDQERQEILHSDPQSTFKNEQLNNIKSLLLGIYNELLRKKKAITADRVKQEFLRSDTQFTFMAAFSLFLKEYKADPSHAESSFKTLRNVRNLFGNFLFSIHRREVIIEDIDEGLMARYLSWMKSKHYEESYQVKTSRVVKQVVTWSKKKKMLDFDPLKDYAIKHEKKKKPIYLNNEQLLFWSTHNFISPSCQMAADLFVIYCRTGFHYQDLMQVIRNPDQHLRNGMDGKIWIYKPRQKTEVEAKVPVHQFANLVDPIISKYGGWNLLPTMTNKDLNGYLKLCVAHINQNLPVSNQIYDKLSVKHGRNSFCYHILNELAMDKERLITMLGRLSATDLDVYVRPDEVGIINAFKKQTERPKISAA</sequence>
<dbReference type="SUPFAM" id="SSF56349">
    <property type="entry name" value="DNA breaking-rejoining enzymes"/>
    <property type="match status" value="1"/>
</dbReference>
<evidence type="ECO:0000259" key="2">
    <source>
        <dbReference type="Pfam" id="PF17293"/>
    </source>
</evidence>
<organism evidence="3 4">
    <name type="scientific">Arundinibacter roseus</name>
    <dbReference type="NCBI Taxonomy" id="2070510"/>
    <lineage>
        <taxon>Bacteria</taxon>
        <taxon>Pseudomonadati</taxon>
        <taxon>Bacteroidota</taxon>
        <taxon>Cytophagia</taxon>
        <taxon>Cytophagales</taxon>
        <taxon>Spirosomataceae</taxon>
        <taxon>Arundinibacter</taxon>
    </lineage>
</organism>
<dbReference type="Pfam" id="PF17293">
    <property type="entry name" value="Arm-DNA-bind_5"/>
    <property type="match status" value="1"/>
</dbReference>
<dbReference type="InterPro" id="IPR010998">
    <property type="entry name" value="Integrase_recombinase_N"/>
</dbReference>
<reference evidence="3 4" key="1">
    <citation type="submission" date="2019-02" db="EMBL/GenBank/DDBJ databases">
        <title>Arundinibacter roseus gen. nov., sp. nov., a new member of the family Cytophagaceae.</title>
        <authorList>
            <person name="Szuroczki S."/>
            <person name="Khayer B."/>
            <person name="Sproer C."/>
            <person name="Toumi M."/>
            <person name="Szabo A."/>
            <person name="Felfoldi T."/>
            <person name="Schumann P."/>
            <person name="Toth E."/>
        </authorList>
    </citation>
    <scope>NUCLEOTIDE SEQUENCE [LARGE SCALE GENOMIC DNA]</scope>
    <source>
        <strain evidence="3 4">DMA-k-7a</strain>
    </source>
</reference>
<dbReference type="InterPro" id="IPR011010">
    <property type="entry name" value="DNA_brk_join_enz"/>
</dbReference>
<evidence type="ECO:0000313" key="3">
    <source>
        <dbReference type="EMBL" id="TDB66780.1"/>
    </source>
</evidence>
<dbReference type="Gene3D" id="1.10.150.130">
    <property type="match status" value="1"/>
</dbReference>
<keyword evidence="4" id="KW-1185">Reference proteome</keyword>
<feature type="domain" description="Arm DNA-binding" evidence="2">
    <location>
        <begin position="19"/>
        <end position="99"/>
    </location>
</feature>
<evidence type="ECO:0000256" key="1">
    <source>
        <dbReference type="ARBA" id="ARBA00023125"/>
    </source>
</evidence>
<keyword evidence="1" id="KW-0238">DNA-binding</keyword>
<name>A0A4R4KFP2_9BACT</name>
<evidence type="ECO:0000313" key="4">
    <source>
        <dbReference type="Proteomes" id="UP000295706"/>
    </source>
</evidence>
<dbReference type="Proteomes" id="UP000295706">
    <property type="component" value="Unassembled WGS sequence"/>
</dbReference>
<comment type="caution">
    <text evidence="3">The sequence shown here is derived from an EMBL/GenBank/DDBJ whole genome shotgun (WGS) entry which is preliminary data.</text>
</comment>
<dbReference type="OrthoDB" id="937349at2"/>
<dbReference type="GO" id="GO:0003677">
    <property type="term" value="F:DNA binding"/>
    <property type="evidence" value="ECO:0007669"/>
    <property type="project" value="UniProtKB-KW"/>
</dbReference>
<proteinExistence type="predicted"/>